<dbReference type="Pfam" id="PF11316">
    <property type="entry name" value="Rhamno_transf"/>
    <property type="match status" value="1"/>
</dbReference>
<reference evidence="1 2" key="1">
    <citation type="submission" date="2024-10" db="EMBL/GenBank/DDBJ databases">
        <title>Updated reference genomes for cyclostephanoid diatoms.</title>
        <authorList>
            <person name="Roberts W.R."/>
            <person name="Alverson A.J."/>
        </authorList>
    </citation>
    <scope>NUCLEOTIDE SEQUENCE [LARGE SCALE GENOMIC DNA]</scope>
    <source>
        <strain evidence="1 2">AJA228-03</strain>
    </source>
</reference>
<protein>
    <submittedName>
        <fullName evidence="1">Uncharacterized protein</fullName>
    </submittedName>
</protein>
<dbReference type="EMBL" id="JALLPB020000515">
    <property type="protein sequence ID" value="KAL3808390.1"/>
    <property type="molecule type" value="Genomic_DNA"/>
</dbReference>
<evidence type="ECO:0000313" key="1">
    <source>
        <dbReference type="EMBL" id="KAL3808390.1"/>
    </source>
</evidence>
<evidence type="ECO:0000313" key="2">
    <source>
        <dbReference type="Proteomes" id="UP001530377"/>
    </source>
</evidence>
<dbReference type="AlphaFoldDB" id="A0ABD3R5W2"/>
<sequence>MTKKFSTENDGIYTGVIHDKFLRRRVVYEKSSVLQFSELVHVVDTRFMQQQSTLLELGLARLALFEAFCLSSMKFQTNKNFLWIIRADPDLHPSIVDRLQILLEGRQNFILIGSNNNPEGFGRPKPKLPFKTFLRFDNTNAPVWNGNISLVEEAYDRAAAGGVLLETRLDSDDGLNIHFIETIQTEARKHLMIDNSNESYDLWRLWCIESRVEWHPLNPYPETPEIKAANKSFPEGYLIYYTEKGCSTPGLTFGYGPGASRESLGFDHLRHDEISQKIGTCNETSHGIEVKCVSRLSKLAPGAVRARTTTSAGMSNVITGHSDIDKKNGFKRLTKNKQFIKQFTKQESFWAGVTNLLSVSIEDVKFARSIVLERMQLIGQDNLKGQCTGGHSCKNATQSILVKLTEK</sequence>
<organism evidence="1 2">
    <name type="scientific">Cyclostephanos tholiformis</name>
    <dbReference type="NCBI Taxonomy" id="382380"/>
    <lineage>
        <taxon>Eukaryota</taxon>
        <taxon>Sar</taxon>
        <taxon>Stramenopiles</taxon>
        <taxon>Ochrophyta</taxon>
        <taxon>Bacillariophyta</taxon>
        <taxon>Coscinodiscophyceae</taxon>
        <taxon>Thalassiosirophycidae</taxon>
        <taxon>Stephanodiscales</taxon>
        <taxon>Stephanodiscaceae</taxon>
        <taxon>Cyclostephanos</taxon>
    </lineage>
</organism>
<gene>
    <name evidence="1" type="ORF">ACHAXA_000788</name>
</gene>
<proteinExistence type="predicted"/>
<comment type="caution">
    <text evidence="1">The sequence shown here is derived from an EMBL/GenBank/DDBJ whole genome shotgun (WGS) entry which is preliminary data.</text>
</comment>
<dbReference type="InterPro" id="IPR021466">
    <property type="entry name" value="Put_rhamnosyl_transferase"/>
</dbReference>
<name>A0ABD3R5W2_9STRA</name>
<accession>A0ABD3R5W2</accession>
<keyword evidence="2" id="KW-1185">Reference proteome</keyword>
<dbReference type="Proteomes" id="UP001530377">
    <property type="component" value="Unassembled WGS sequence"/>
</dbReference>